<reference evidence="1" key="2">
    <citation type="submission" date="2014-06" db="EMBL/GenBank/DDBJ databases">
        <authorList>
            <person name="Aslett M."/>
        </authorList>
    </citation>
    <scope>NUCLEOTIDE SEQUENCE</scope>
</reference>
<dbReference type="Proteomes" id="UP000492820">
    <property type="component" value="Unassembled WGS sequence"/>
</dbReference>
<protein>
    <submittedName>
        <fullName evidence="1 3">Uncharacterized protein</fullName>
    </submittedName>
</protein>
<dbReference type="EMBL" id="LK028698">
    <property type="protein sequence ID" value="CDS25056.1"/>
    <property type="molecule type" value="Genomic_DNA"/>
</dbReference>
<dbReference type="AlphaFoldDB" id="A0A068X2N2"/>
<reference evidence="1 2" key="1">
    <citation type="journal article" date="2013" name="Nature">
        <title>The genomes of four tapeworm species reveal adaptations to parasitism.</title>
        <authorList>
            <person name="Tsai I.J."/>
            <person name="Zarowiecki M."/>
            <person name="Holroyd N."/>
            <person name="Garciarrubio A."/>
            <person name="Sanchez-Flores A."/>
            <person name="Brooks K.L."/>
            <person name="Tracey A."/>
            <person name="Bobes R.J."/>
            <person name="Fragoso G."/>
            <person name="Sciutto E."/>
            <person name="Aslett M."/>
            <person name="Beasley H."/>
            <person name="Bennett H.M."/>
            <person name="Cai J."/>
            <person name="Camicia F."/>
            <person name="Clark R."/>
            <person name="Cucher M."/>
            <person name="De Silva N."/>
            <person name="Day T.A."/>
            <person name="Deplazes P."/>
            <person name="Estrada K."/>
            <person name="Fernandez C."/>
            <person name="Holland P.W."/>
            <person name="Hou J."/>
            <person name="Hu S."/>
            <person name="Huckvale T."/>
            <person name="Hung S.S."/>
            <person name="Kamenetzky L."/>
            <person name="Keane J.A."/>
            <person name="Kiss F."/>
            <person name="Koziol U."/>
            <person name="Lambert O."/>
            <person name="Liu K."/>
            <person name="Luo X."/>
            <person name="Luo Y."/>
            <person name="Macchiaroli N."/>
            <person name="Nichol S."/>
            <person name="Paps J."/>
            <person name="Parkinson J."/>
            <person name="Pouchkina-Stantcheva N."/>
            <person name="Riddiford N."/>
            <person name="Rosenzvit M."/>
            <person name="Salinas G."/>
            <person name="Wasmuth J.D."/>
            <person name="Zamanian M."/>
            <person name="Zheng Y."/>
            <person name="Cai X."/>
            <person name="Soberon X."/>
            <person name="Olson P.D."/>
            <person name="Laclette J.P."/>
            <person name="Brehm K."/>
            <person name="Berriman M."/>
            <person name="Garciarrubio A."/>
            <person name="Bobes R.J."/>
            <person name="Fragoso G."/>
            <person name="Sanchez-Flores A."/>
            <person name="Estrada K."/>
            <person name="Cevallos M.A."/>
            <person name="Morett E."/>
            <person name="Gonzalez V."/>
            <person name="Portillo T."/>
            <person name="Ochoa-Leyva A."/>
            <person name="Jose M.V."/>
            <person name="Sciutto E."/>
            <person name="Landa A."/>
            <person name="Jimenez L."/>
            <person name="Valdes V."/>
            <person name="Carrero J.C."/>
            <person name="Larralde C."/>
            <person name="Morales-Montor J."/>
            <person name="Limon-Lason J."/>
            <person name="Soberon X."/>
            <person name="Laclette J.P."/>
        </authorList>
    </citation>
    <scope>NUCLEOTIDE SEQUENCE [LARGE SCALE GENOMIC DNA]</scope>
</reference>
<dbReference type="WBParaSite" id="EgrG_002055900">
    <property type="protein sequence ID" value="EgrG_002055900"/>
    <property type="gene ID" value="EgrG_002055900"/>
</dbReference>
<evidence type="ECO:0000313" key="3">
    <source>
        <dbReference type="WBParaSite" id="EgrG_002055900"/>
    </source>
</evidence>
<gene>
    <name evidence="3" type="primary">EGR_11001</name>
    <name evidence="1" type="ORF">EgrG_002055900</name>
</gene>
<sequence length="213" mass="22984">MDVSYDFIIVSRQMQNVVIILSSADQHATSSQSVVSRSAHQLVNSPLCGSLRQGRYHVHSCILSGSDSQAVGWSAYSLLATGYSVILDSSPACMLSSPPPCAMVTLSNSLFNSLALRMPNCSDRNLADSFYTQQPVEVVVRAAVAAAATASEASVHRVVYDRREGKSGLDTLQRDAPDALTRINTTNATTSKAVTQHPRIMEQLQPQCQQPTK</sequence>
<proteinExistence type="predicted"/>
<name>A0A068X2N2_ECHGR</name>
<evidence type="ECO:0000313" key="2">
    <source>
        <dbReference type="Proteomes" id="UP000492820"/>
    </source>
</evidence>
<accession>A0A068X2N2</accession>
<reference evidence="3" key="3">
    <citation type="submission" date="2020-10" db="UniProtKB">
        <authorList>
            <consortium name="WormBaseParasite"/>
        </authorList>
    </citation>
    <scope>IDENTIFICATION</scope>
</reference>
<organism evidence="1">
    <name type="scientific">Echinococcus granulosus</name>
    <name type="common">Hydatid tapeworm</name>
    <dbReference type="NCBI Taxonomy" id="6210"/>
    <lineage>
        <taxon>Eukaryota</taxon>
        <taxon>Metazoa</taxon>
        <taxon>Spiralia</taxon>
        <taxon>Lophotrochozoa</taxon>
        <taxon>Platyhelminthes</taxon>
        <taxon>Cestoda</taxon>
        <taxon>Eucestoda</taxon>
        <taxon>Cyclophyllidea</taxon>
        <taxon>Taeniidae</taxon>
        <taxon>Echinococcus</taxon>
        <taxon>Echinococcus granulosus group</taxon>
    </lineage>
</organism>
<evidence type="ECO:0000313" key="1">
    <source>
        <dbReference type="EMBL" id="CDS25056.1"/>
    </source>
</evidence>